<gene>
    <name evidence="2" type="ORF">Pmar_PMAR011657</name>
</gene>
<evidence type="ECO:0000256" key="1">
    <source>
        <dbReference type="SAM" id="MobiDB-lite"/>
    </source>
</evidence>
<feature type="region of interest" description="Disordered" evidence="1">
    <location>
        <begin position="1"/>
        <end position="36"/>
    </location>
</feature>
<reference evidence="2 3" key="1">
    <citation type="submission" date="2008-07" db="EMBL/GenBank/DDBJ databases">
        <authorList>
            <person name="El-Sayed N."/>
            <person name="Caler E."/>
            <person name="Inman J."/>
            <person name="Amedeo P."/>
            <person name="Hass B."/>
            <person name="Wortman J."/>
        </authorList>
    </citation>
    <scope>NUCLEOTIDE SEQUENCE [LARGE SCALE GENOMIC DNA]</scope>
    <source>
        <strain evidence="3">ATCC 50983 / TXsc</strain>
    </source>
</reference>
<keyword evidence="3" id="KW-1185">Reference proteome</keyword>
<organism evidence="3">
    <name type="scientific">Perkinsus marinus (strain ATCC 50983 / TXsc)</name>
    <dbReference type="NCBI Taxonomy" id="423536"/>
    <lineage>
        <taxon>Eukaryota</taxon>
        <taxon>Sar</taxon>
        <taxon>Alveolata</taxon>
        <taxon>Perkinsozoa</taxon>
        <taxon>Perkinsea</taxon>
        <taxon>Perkinsida</taxon>
        <taxon>Perkinsidae</taxon>
        <taxon>Perkinsus</taxon>
    </lineage>
</organism>
<name>C5LCE6_PERM5</name>
<evidence type="ECO:0000313" key="2">
    <source>
        <dbReference type="EMBL" id="EER05629.1"/>
    </source>
</evidence>
<proteinExistence type="predicted"/>
<dbReference type="Proteomes" id="UP000007800">
    <property type="component" value="Unassembled WGS sequence"/>
</dbReference>
<feature type="compositionally biased region" description="Basic and acidic residues" evidence="1">
    <location>
        <begin position="13"/>
        <end position="36"/>
    </location>
</feature>
<accession>C5LCE6</accession>
<protein>
    <submittedName>
        <fullName evidence="2">Uncharacterized protein</fullName>
    </submittedName>
</protein>
<evidence type="ECO:0000313" key="3">
    <source>
        <dbReference type="Proteomes" id="UP000007800"/>
    </source>
</evidence>
<dbReference type="GeneID" id="9042604"/>
<dbReference type="RefSeq" id="XP_002773813.1">
    <property type="nucleotide sequence ID" value="XM_002773767.1"/>
</dbReference>
<dbReference type="EMBL" id="GG680918">
    <property type="protein sequence ID" value="EER05629.1"/>
    <property type="molecule type" value="Genomic_DNA"/>
</dbReference>
<dbReference type="InParanoid" id="C5LCE6"/>
<sequence>MSQARVDPVIANTRERRDWEKVPSDGEHSYGSRLAREEEARQMEAALQESLREWVPLMLSLAHRAMEVS</sequence>
<dbReference type="AlphaFoldDB" id="C5LCE6"/>